<name>A0A6J8E276_MYTCO</name>
<gene>
    <name evidence="2" type="ORF">MCOR_46561</name>
</gene>
<dbReference type="AlphaFoldDB" id="A0A6J8E276"/>
<keyword evidence="1" id="KW-0472">Membrane</keyword>
<sequence>MVVQTYRLIVSVHSAKAGFDKGRFVLVLAGCVLVCGIIAVAYILTWSPFVVCTVLDLSGVDYHSYSHFIYLLCTMVAKVSLTWIPIIFVIRHSHYKKELNTLTHGVIEKVRQRTMFSAEYNLDSTDRAVEGEIAVEIELIPSQPVLLSYIIADDAL</sequence>
<keyword evidence="1" id="KW-1133">Transmembrane helix</keyword>
<evidence type="ECO:0000256" key="1">
    <source>
        <dbReference type="SAM" id="Phobius"/>
    </source>
</evidence>
<dbReference type="Gene3D" id="1.20.1070.10">
    <property type="entry name" value="Rhodopsin 7-helix transmembrane proteins"/>
    <property type="match status" value="1"/>
</dbReference>
<dbReference type="SUPFAM" id="SSF81321">
    <property type="entry name" value="Family A G protein-coupled receptor-like"/>
    <property type="match status" value="1"/>
</dbReference>
<evidence type="ECO:0008006" key="4">
    <source>
        <dbReference type="Google" id="ProtNLM"/>
    </source>
</evidence>
<proteinExistence type="predicted"/>
<dbReference type="EMBL" id="CACVKT020008219">
    <property type="protein sequence ID" value="CAC5413692.1"/>
    <property type="molecule type" value="Genomic_DNA"/>
</dbReference>
<accession>A0A6J8E276</accession>
<keyword evidence="3" id="KW-1185">Reference proteome</keyword>
<evidence type="ECO:0000313" key="2">
    <source>
        <dbReference type="EMBL" id="CAC5413692.1"/>
    </source>
</evidence>
<evidence type="ECO:0000313" key="3">
    <source>
        <dbReference type="Proteomes" id="UP000507470"/>
    </source>
</evidence>
<dbReference type="Proteomes" id="UP000507470">
    <property type="component" value="Unassembled WGS sequence"/>
</dbReference>
<keyword evidence="1" id="KW-0812">Transmembrane</keyword>
<feature type="transmembrane region" description="Helical" evidence="1">
    <location>
        <begin position="24"/>
        <end position="47"/>
    </location>
</feature>
<organism evidence="2 3">
    <name type="scientific">Mytilus coruscus</name>
    <name type="common">Sea mussel</name>
    <dbReference type="NCBI Taxonomy" id="42192"/>
    <lineage>
        <taxon>Eukaryota</taxon>
        <taxon>Metazoa</taxon>
        <taxon>Spiralia</taxon>
        <taxon>Lophotrochozoa</taxon>
        <taxon>Mollusca</taxon>
        <taxon>Bivalvia</taxon>
        <taxon>Autobranchia</taxon>
        <taxon>Pteriomorphia</taxon>
        <taxon>Mytilida</taxon>
        <taxon>Mytiloidea</taxon>
        <taxon>Mytilidae</taxon>
        <taxon>Mytilinae</taxon>
        <taxon>Mytilus</taxon>
    </lineage>
</organism>
<protein>
    <recommendedName>
        <fullName evidence="4">G-protein coupled receptors family 1 profile domain-containing protein</fullName>
    </recommendedName>
</protein>
<reference evidence="2 3" key="1">
    <citation type="submission" date="2020-06" db="EMBL/GenBank/DDBJ databases">
        <authorList>
            <person name="Li R."/>
            <person name="Bekaert M."/>
        </authorList>
    </citation>
    <scope>NUCLEOTIDE SEQUENCE [LARGE SCALE GENOMIC DNA]</scope>
    <source>
        <strain evidence="3">wild</strain>
    </source>
</reference>
<dbReference type="OrthoDB" id="6072257at2759"/>
<feature type="transmembrane region" description="Helical" evidence="1">
    <location>
        <begin position="67"/>
        <end position="90"/>
    </location>
</feature>